<dbReference type="PANTHER" id="PTHR31600:SF2">
    <property type="entry name" value="GAMETE ENRICHED GENE 10 PROTEIN-RELATED"/>
    <property type="match status" value="1"/>
</dbReference>
<feature type="region of interest" description="Disordered" evidence="1">
    <location>
        <begin position="73"/>
        <end position="98"/>
    </location>
</feature>
<protein>
    <recommendedName>
        <fullName evidence="5">Transmembrane protein</fullName>
    </recommendedName>
</protein>
<proteinExistence type="predicted"/>
<dbReference type="Proteomes" id="UP000000600">
    <property type="component" value="Unassembled WGS sequence"/>
</dbReference>
<feature type="transmembrane region" description="Helical" evidence="2">
    <location>
        <begin position="483"/>
        <end position="504"/>
    </location>
</feature>
<name>A0BI67_PARTE</name>
<feature type="transmembrane region" description="Helical" evidence="2">
    <location>
        <begin position="373"/>
        <end position="392"/>
    </location>
</feature>
<sequence>MFRDSKLQGYIIKIENNKQEKSFLNPNDQSQQKKQQSQTKFYFQFDQAQQQYVGEYSGDQNFQMSAISSVKQDETFDYSQREPMKEEEKTPSSNIGEKDDKIDLALGIRTMKYINGQLFDIEEFKNQDSDEEEENEQKKGAGNAGMQQIQKEDDEDEVEGGHANIYKSRRTFVQFLQESRNVNQTSMICFKWSAAVLIICLGVLGLLDYVLTQQLFSDIQEGYIMMQDSNIRVALGQRIQWQIMELCRLNKINVLATDDKVKTQLTNMNTTISDLKDIQSKIQSSTEVSGRQDELMTTNTIKMISKDTSGTESNQLVDINQGTSQIISKAFEILLLKLILSFSLDIICSMIIIKQHQRVLIFIQINLQTQHMIPMYYLCFLLLHVYLLSYLYRGLLVLFSLVSQNQEEVIKLFLEIPLAKVKQLFAKCEAFSNTLQIGEDEDANQENDVSFEENEEGEGVVEEFGRRKKRKKYKYDSKDKRNFYIKFIISMGLLIAYFIAHYLIGANLQSSMQQLIQEMNATSLAVPSITFANNVFRQMLWDSAFPVKNNVSKTISADFVKDLYNLNTNMQKDHSLNLGYHNTLYNDYFDSIMKAGACAQVIQVAPVDLAILLSIRQRNCR</sequence>
<dbReference type="KEGG" id="ptm:GSPATT00029270001"/>
<dbReference type="EMBL" id="CT867996">
    <property type="protein sequence ID" value="CAK58234.1"/>
    <property type="molecule type" value="Genomic_DNA"/>
</dbReference>
<feature type="compositionally biased region" description="Low complexity" evidence="1">
    <location>
        <begin position="29"/>
        <end position="38"/>
    </location>
</feature>
<evidence type="ECO:0000256" key="2">
    <source>
        <dbReference type="SAM" id="Phobius"/>
    </source>
</evidence>
<feature type="transmembrane region" description="Helical" evidence="2">
    <location>
        <begin position="192"/>
        <end position="211"/>
    </location>
</feature>
<evidence type="ECO:0000313" key="3">
    <source>
        <dbReference type="EMBL" id="CAK58234.1"/>
    </source>
</evidence>
<evidence type="ECO:0008006" key="5">
    <source>
        <dbReference type="Google" id="ProtNLM"/>
    </source>
</evidence>
<evidence type="ECO:0000313" key="4">
    <source>
        <dbReference type="Proteomes" id="UP000000600"/>
    </source>
</evidence>
<dbReference type="AlphaFoldDB" id="A0BI67"/>
<dbReference type="HOGENOM" id="CLU_440384_0_0_1"/>
<keyword evidence="2" id="KW-0812">Transmembrane</keyword>
<feature type="region of interest" description="Disordered" evidence="1">
    <location>
        <begin position="18"/>
        <end position="38"/>
    </location>
</feature>
<keyword evidence="2" id="KW-0472">Membrane</keyword>
<feature type="region of interest" description="Disordered" evidence="1">
    <location>
        <begin position="126"/>
        <end position="160"/>
    </location>
</feature>
<keyword evidence="2" id="KW-1133">Transmembrane helix</keyword>
<keyword evidence="4" id="KW-1185">Reference proteome</keyword>
<dbReference type="InParanoid" id="A0BI67"/>
<dbReference type="GeneID" id="5011416"/>
<dbReference type="eggNOG" id="ENOG502SJZD">
    <property type="taxonomic scope" value="Eukaryota"/>
</dbReference>
<reference evidence="3 4" key="1">
    <citation type="journal article" date="2006" name="Nature">
        <title>Global trends of whole-genome duplications revealed by the ciliate Paramecium tetraurelia.</title>
        <authorList>
            <consortium name="Genoscope"/>
            <person name="Aury J.-M."/>
            <person name="Jaillon O."/>
            <person name="Duret L."/>
            <person name="Noel B."/>
            <person name="Jubin C."/>
            <person name="Porcel B.M."/>
            <person name="Segurens B."/>
            <person name="Daubin V."/>
            <person name="Anthouard V."/>
            <person name="Aiach N."/>
            <person name="Arnaiz O."/>
            <person name="Billaut A."/>
            <person name="Beisson J."/>
            <person name="Blanc I."/>
            <person name="Bouhouche K."/>
            <person name="Camara F."/>
            <person name="Duharcourt S."/>
            <person name="Guigo R."/>
            <person name="Gogendeau D."/>
            <person name="Katinka M."/>
            <person name="Keller A.-M."/>
            <person name="Kissmehl R."/>
            <person name="Klotz C."/>
            <person name="Koll F."/>
            <person name="Le Moue A."/>
            <person name="Lepere C."/>
            <person name="Malinsky S."/>
            <person name="Nowacki M."/>
            <person name="Nowak J.K."/>
            <person name="Plattner H."/>
            <person name="Poulain J."/>
            <person name="Ruiz F."/>
            <person name="Serrano V."/>
            <person name="Zagulski M."/>
            <person name="Dessen P."/>
            <person name="Betermier M."/>
            <person name="Weissenbach J."/>
            <person name="Scarpelli C."/>
            <person name="Schachter V."/>
            <person name="Sperling L."/>
            <person name="Meyer E."/>
            <person name="Cohen J."/>
            <person name="Wincker P."/>
        </authorList>
    </citation>
    <scope>NUCLEOTIDE SEQUENCE [LARGE SCALE GENOMIC DNA]</scope>
    <source>
        <strain evidence="3 4">Stock d4-2</strain>
    </source>
</reference>
<dbReference type="PANTHER" id="PTHR31600">
    <property type="entry name" value="TINY MACROCYSTS PROTEIN B-RELATED"/>
    <property type="match status" value="1"/>
</dbReference>
<organism evidence="3 4">
    <name type="scientific">Paramecium tetraurelia</name>
    <dbReference type="NCBI Taxonomy" id="5888"/>
    <lineage>
        <taxon>Eukaryota</taxon>
        <taxon>Sar</taxon>
        <taxon>Alveolata</taxon>
        <taxon>Ciliophora</taxon>
        <taxon>Intramacronucleata</taxon>
        <taxon>Oligohymenophorea</taxon>
        <taxon>Peniculida</taxon>
        <taxon>Parameciidae</taxon>
        <taxon>Paramecium</taxon>
    </lineage>
</organism>
<accession>A0BI67</accession>
<feature type="transmembrane region" description="Helical" evidence="2">
    <location>
        <begin position="334"/>
        <end position="353"/>
    </location>
</feature>
<gene>
    <name evidence="3" type="ORF">GSPATT00029270001</name>
</gene>
<dbReference type="InterPro" id="IPR052994">
    <property type="entry name" value="Tiny_macrocysts_regulators"/>
</dbReference>
<evidence type="ECO:0000256" key="1">
    <source>
        <dbReference type="SAM" id="MobiDB-lite"/>
    </source>
</evidence>
<dbReference type="RefSeq" id="XP_001425632.1">
    <property type="nucleotide sequence ID" value="XM_001425595.1"/>
</dbReference>